<dbReference type="SUPFAM" id="SSF54975">
    <property type="entry name" value="Acylphosphatase/BLUF domain-like"/>
    <property type="match status" value="1"/>
</dbReference>
<dbReference type="PROSITE" id="PS00151">
    <property type="entry name" value="ACYLPHOSPHATASE_2"/>
    <property type="match status" value="1"/>
</dbReference>
<dbReference type="PROSITE" id="PS51160">
    <property type="entry name" value="ACYLPHOSPHATASE_3"/>
    <property type="match status" value="1"/>
</dbReference>
<evidence type="ECO:0000256" key="3">
    <source>
        <dbReference type="ARBA" id="ARBA00015991"/>
    </source>
</evidence>
<dbReference type="PANTHER" id="PTHR47268:SF4">
    <property type="entry name" value="ACYLPHOSPHATASE"/>
    <property type="match status" value="1"/>
</dbReference>
<comment type="catalytic activity">
    <reaction evidence="4 5">
        <text>an acyl phosphate + H2O = a carboxylate + phosphate + H(+)</text>
        <dbReference type="Rhea" id="RHEA:14965"/>
        <dbReference type="ChEBI" id="CHEBI:15377"/>
        <dbReference type="ChEBI" id="CHEBI:15378"/>
        <dbReference type="ChEBI" id="CHEBI:29067"/>
        <dbReference type="ChEBI" id="CHEBI:43474"/>
        <dbReference type="ChEBI" id="CHEBI:59918"/>
        <dbReference type="EC" id="3.6.1.7"/>
    </reaction>
</comment>
<comment type="caution">
    <text evidence="8">The sequence shown here is derived from an EMBL/GenBank/DDBJ whole genome shotgun (WGS) entry which is preliminary data.</text>
</comment>
<keyword evidence="9" id="KW-1185">Reference proteome</keyword>
<evidence type="ECO:0000256" key="5">
    <source>
        <dbReference type="PROSITE-ProRule" id="PRU00520"/>
    </source>
</evidence>
<name>A0A3N6P9U5_9CYAN</name>
<evidence type="ECO:0000256" key="4">
    <source>
        <dbReference type="ARBA" id="ARBA00047645"/>
    </source>
</evidence>
<gene>
    <name evidence="8" type="ORF">D5R40_16730</name>
</gene>
<evidence type="ECO:0000259" key="7">
    <source>
        <dbReference type="PROSITE" id="PS51160"/>
    </source>
</evidence>
<dbReference type="GO" id="GO:0003998">
    <property type="term" value="F:acylphosphatase activity"/>
    <property type="evidence" value="ECO:0007669"/>
    <property type="project" value="UniProtKB-EC"/>
</dbReference>
<evidence type="ECO:0000313" key="8">
    <source>
        <dbReference type="EMBL" id="RQH39640.1"/>
    </source>
</evidence>
<dbReference type="InterPro" id="IPR020456">
    <property type="entry name" value="Acylphosphatase"/>
</dbReference>
<dbReference type="Proteomes" id="UP000269154">
    <property type="component" value="Unassembled WGS sequence"/>
</dbReference>
<dbReference type="OrthoDB" id="9808093at2"/>
<dbReference type="AlphaFoldDB" id="A0A3N6P9U5"/>
<evidence type="ECO:0000256" key="2">
    <source>
        <dbReference type="ARBA" id="ARBA00012150"/>
    </source>
</evidence>
<dbReference type="EMBL" id="RCBY01000091">
    <property type="protein sequence ID" value="RQH39640.1"/>
    <property type="molecule type" value="Genomic_DNA"/>
</dbReference>
<dbReference type="InterPro" id="IPR036046">
    <property type="entry name" value="Acylphosphatase-like_dom_sf"/>
</dbReference>
<accession>A0A3N6P9U5</accession>
<proteinExistence type="inferred from homology"/>
<organism evidence="8 9">
    <name type="scientific">Okeania hirsuta</name>
    <dbReference type="NCBI Taxonomy" id="1458930"/>
    <lineage>
        <taxon>Bacteria</taxon>
        <taxon>Bacillati</taxon>
        <taxon>Cyanobacteriota</taxon>
        <taxon>Cyanophyceae</taxon>
        <taxon>Oscillatoriophycideae</taxon>
        <taxon>Oscillatoriales</taxon>
        <taxon>Microcoleaceae</taxon>
        <taxon>Okeania</taxon>
    </lineage>
</organism>
<feature type="domain" description="Acylphosphatase-like" evidence="7">
    <location>
        <begin position="12"/>
        <end position="98"/>
    </location>
</feature>
<evidence type="ECO:0000256" key="6">
    <source>
        <dbReference type="RuleBase" id="RU004168"/>
    </source>
</evidence>
<keyword evidence="5" id="KW-0378">Hydrolase</keyword>
<protein>
    <recommendedName>
        <fullName evidence="3 5">acylphosphatase</fullName>
        <ecNumber evidence="2 5">3.6.1.7</ecNumber>
    </recommendedName>
</protein>
<feature type="active site" evidence="5">
    <location>
        <position position="27"/>
    </location>
</feature>
<dbReference type="NCBIfam" id="NF011016">
    <property type="entry name" value="PRK14444.1"/>
    <property type="match status" value="1"/>
</dbReference>
<dbReference type="RefSeq" id="WP_124154917.1">
    <property type="nucleotide sequence ID" value="NZ_CAWOLW010000708.1"/>
</dbReference>
<reference evidence="8 9" key="1">
    <citation type="journal article" date="2018" name="ACS Chem. Biol.">
        <title>Ketoreductase domain dysfunction expands chemodiversity: malyngamide biosynthesis in the cyanobacterium Okeania hirsuta.</title>
        <authorList>
            <person name="Moss N.A."/>
            <person name="Leao T."/>
            <person name="Rankin M."/>
            <person name="McCullough T.M."/>
            <person name="Qu P."/>
            <person name="Korobeynikov A."/>
            <person name="Smith J.L."/>
            <person name="Gerwick L."/>
            <person name="Gerwick W.H."/>
        </authorList>
    </citation>
    <scope>NUCLEOTIDE SEQUENCE [LARGE SCALE GENOMIC DNA]</scope>
    <source>
        <strain evidence="8 9">PAB10Feb10-1</strain>
    </source>
</reference>
<evidence type="ECO:0000256" key="1">
    <source>
        <dbReference type="ARBA" id="ARBA00005614"/>
    </source>
</evidence>
<sequence>MENQSTSLTPTRAHVFISGKVQGVGYRFSTLETAVNINVSGWVKNLPDGKVEAVFEGSNQAVEKIINWCYRGPKSAIVNDVTIKYEQPEGLQSFEIHR</sequence>
<evidence type="ECO:0000313" key="9">
    <source>
        <dbReference type="Proteomes" id="UP000269154"/>
    </source>
</evidence>
<feature type="active site" evidence="5">
    <location>
        <position position="45"/>
    </location>
</feature>
<dbReference type="PANTHER" id="PTHR47268">
    <property type="entry name" value="ACYLPHOSPHATASE"/>
    <property type="match status" value="1"/>
</dbReference>
<comment type="similarity">
    <text evidence="1 6">Belongs to the acylphosphatase family.</text>
</comment>
<dbReference type="Gene3D" id="3.30.70.100">
    <property type="match status" value="1"/>
</dbReference>
<dbReference type="InterPro" id="IPR017968">
    <property type="entry name" value="Acylphosphatase_CS"/>
</dbReference>
<dbReference type="Pfam" id="PF00708">
    <property type="entry name" value="Acylphosphatase"/>
    <property type="match status" value="1"/>
</dbReference>
<dbReference type="InterPro" id="IPR001792">
    <property type="entry name" value="Acylphosphatase-like_dom"/>
</dbReference>
<dbReference type="EC" id="3.6.1.7" evidence="2 5"/>